<evidence type="ECO:0000256" key="3">
    <source>
        <dbReference type="SAM" id="MobiDB-lite"/>
    </source>
</evidence>
<proteinExistence type="inferred from homology"/>
<dbReference type="PANTHER" id="PTHR30367:SF1">
    <property type="entry name" value="MULTIDRUG RESISTANCE PROTEIN MDTN"/>
    <property type="match status" value="1"/>
</dbReference>
<feature type="domain" description="Multidrug resistance protein MdtA-like barrel-sandwich hybrid" evidence="5">
    <location>
        <begin position="83"/>
        <end position="263"/>
    </location>
</feature>
<sequence>MSSESDEVGMSPKEPELQQSTPSTVAEETSHNHQEPAARRSFSPRFVTLIVLLVCIGLFVFYLVADRIIPSTDMARVQGNVIPLAPMVSGEVIKVNVAPNDLVQAGEPLIKIDSTDYLIAVRKAKQGLEEAGKHIGVQTASVEAAQAKLSDALVNQDNIRRQAGRVLAMADKGIVTQADADKTRAAVAHARTQVKTARAELVQAQQKLGKAGDENTEMQMALLALQKAQLDLERTVIRAPAMGGVSNFRLDEGTYANKGQPLMTFVSGEDSWIEAYYRENSLGNIRSGDLVEIALDNAPGEIFRGRVASIEYGIHWGQSQTSGQLATVANQSGWLRQSQRFPVVIRFEDDRPSGLLRVGGQADVMVYTEGDSVMNLFGRLWIRFISWMSYVR</sequence>
<protein>
    <submittedName>
        <fullName evidence="7">HlyD family secretion protein</fullName>
    </submittedName>
</protein>
<gene>
    <name evidence="7" type="ORF">EIZ48_11810</name>
</gene>
<keyword evidence="2" id="KW-0175">Coiled coil</keyword>
<organism evidence="7 8">
    <name type="scientific">Photobacterium alginatilyticum</name>
    <dbReference type="NCBI Taxonomy" id="1775171"/>
    <lineage>
        <taxon>Bacteria</taxon>
        <taxon>Pseudomonadati</taxon>
        <taxon>Pseudomonadota</taxon>
        <taxon>Gammaproteobacteria</taxon>
        <taxon>Vibrionales</taxon>
        <taxon>Vibrionaceae</taxon>
        <taxon>Photobacterium</taxon>
    </lineage>
</organism>
<accession>A0ABW9YHH5</accession>
<feature type="compositionally biased region" description="Polar residues" evidence="3">
    <location>
        <begin position="17"/>
        <end position="27"/>
    </location>
</feature>
<dbReference type="SUPFAM" id="SSF111369">
    <property type="entry name" value="HlyD-like secretion proteins"/>
    <property type="match status" value="2"/>
</dbReference>
<evidence type="ECO:0000313" key="7">
    <source>
        <dbReference type="EMBL" id="NBI53262.1"/>
    </source>
</evidence>
<reference evidence="7 8" key="1">
    <citation type="journal article" date="2017" name="Int. J. Syst. Evol. Microbiol.">
        <title>Photobacterium alginatilyticum sp. nov., a marine bacterium isolated from bottom seawater.</title>
        <authorList>
            <person name="Wang X."/>
            <person name="Wang Y."/>
            <person name="Yang X."/>
            <person name="Sun H."/>
            <person name="Li B."/>
            <person name="Zhang X.H."/>
        </authorList>
    </citation>
    <scope>NUCLEOTIDE SEQUENCE [LARGE SCALE GENOMIC DNA]</scope>
    <source>
        <strain evidence="7 8">P03D4</strain>
    </source>
</reference>
<comment type="similarity">
    <text evidence="1">Belongs to the membrane fusion protein (MFP) (TC 8.A.1) family.</text>
</comment>
<feature type="transmembrane region" description="Helical" evidence="4">
    <location>
        <begin position="46"/>
        <end position="65"/>
    </location>
</feature>
<feature type="domain" description="p-hydroxybenzoic acid efflux pump subunit AaeA-like beta-barrel" evidence="6">
    <location>
        <begin position="273"/>
        <end position="366"/>
    </location>
</feature>
<dbReference type="Pfam" id="PF25917">
    <property type="entry name" value="BSH_RND"/>
    <property type="match status" value="1"/>
</dbReference>
<dbReference type="Gene3D" id="2.40.30.170">
    <property type="match status" value="1"/>
</dbReference>
<name>A0ABW9YHH5_9GAMM</name>
<evidence type="ECO:0000313" key="8">
    <source>
        <dbReference type="Proteomes" id="UP000738517"/>
    </source>
</evidence>
<feature type="region of interest" description="Disordered" evidence="3">
    <location>
        <begin position="1"/>
        <end position="38"/>
    </location>
</feature>
<comment type="caution">
    <text evidence="7">The sequence shown here is derived from an EMBL/GenBank/DDBJ whole genome shotgun (WGS) entry which is preliminary data.</text>
</comment>
<dbReference type="InterPro" id="IPR058625">
    <property type="entry name" value="MdtA-like_BSH"/>
</dbReference>
<keyword evidence="8" id="KW-1185">Reference proteome</keyword>
<dbReference type="InterPro" id="IPR050393">
    <property type="entry name" value="MFP_Efflux_Pump"/>
</dbReference>
<feature type="coiled-coil region" evidence="2">
    <location>
        <begin position="187"/>
        <end position="214"/>
    </location>
</feature>
<feature type="compositionally biased region" description="Basic and acidic residues" evidence="3">
    <location>
        <begin position="28"/>
        <end position="38"/>
    </location>
</feature>
<evidence type="ECO:0000256" key="1">
    <source>
        <dbReference type="ARBA" id="ARBA00009477"/>
    </source>
</evidence>
<evidence type="ECO:0000256" key="4">
    <source>
        <dbReference type="SAM" id="Phobius"/>
    </source>
</evidence>
<dbReference type="InterPro" id="IPR058634">
    <property type="entry name" value="AaeA-lik-b-barrel"/>
</dbReference>
<dbReference type="Proteomes" id="UP000738517">
    <property type="component" value="Unassembled WGS sequence"/>
</dbReference>
<keyword evidence="4" id="KW-0812">Transmembrane</keyword>
<dbReference type="Pfam" id="PF25963">
    <property type="entry name" value="Beta-barrel_AAEA"/>
    <property type="match status" value="1"/>
</dbReference>
<dbReference type="EMBL" id="RSEJ01000011">
    <property type="protein sequence ID" value="NBI53262.1"/>
    <property type="molecule type" value="Genomic_DNA"/>
</dbReference>
<evidence type="ECO:0000256" key="2">
    <source>
        <dbReference type="SAM" id="Coils"/>
    </source>
</evidence>
<evidence type="ECO:0000259" key="6">
    <source>
        <dbReference type="Pfam" id="PF25963"/>
    </source>
</evidence>
<evidence type="ECO:0000259" key="5">
    <source>
        <dbReference type="Pfam" id="PF25917"/>
    </source>
</evidence>
<dbReference type="PANTHER" id="PTHR30367">
    <property type="entry name" value="P-HYDROXYBENZOIC ACID EFFLUX PUMP SUBUNIT AAEA-RELATED"/>
    <property type="match status" value="1"/>
</dbReference>
<dbReference type="Gene3D" id="2.40.50.100">
    <property type="match status" value="1"/>
</dbReference>
<keyword evidence="4" id="KW-1133">Transmembrane helix</keyword>
<keyword evidence="4" id="KW-0472">Membrane</keyword>